<organism evidence="1 2">
    <name type="scientific">Pseudomonas imrae</name>
    <dbReference type="NCBI Taxonomy" id="2992837"/>
    <lineage>
        <taxon>Bacteria</taxon>
        <taxon>Pseudomonadati</taxon>
        <taxon>Pseudomonadota</taxon>
        <taxon>Gammaproteobacteria</taxon>
        <taxon>Pseudomonadales</taxon>
        <taxon>Pseudomonadaceae</taxon>
        <taxon>Pseudomonas</taxon>
    </lineage>
</organism>
<dbReference type="EMBL" id="JAPEQY010000007">
    <property type="protein sequence ID" value="MFO2477961.1"/>
    <property type="molecule type" value="Genomic_DNA"/>
</dbReference>
<evidence type="ECO:0000313" key="2">
    <source>
        <dbReference type="Proteomes" id="UP001637618"/>
    </source>
</evidence>
<keyword evidence="1" id="KW-0808">Transferase</keyword>
<protein>
    <submittedName>
        <fullName evidence="1">GNAT family N-acetyltransferase</fullName>
        <ecNumber evidence="1">2.3.1.-</ecNumber>
    </submittedName>
</protein>
<gene>
    <name evidence="1" type="ORF">OOJ96_11130</name>
</gene>
<keyword evidence="2" id="KW-1185">Reference proteome</keyword>
<reference evidence="1" key="1">
    <citation type="submission" date="2022-11" db="EMBL/GenBank/DDBJ databases">
        <title>Draft genome sequences of strains of Pseudomonas imrae sp. nov.</title>
        <authorList>
            <person name="Salva Serra F."/>
            <person name="Nimje P."/>
            <person name="Moore E.R.B."/>
            <person name="Marathe N.P."/>
        </authorList>
    </citation>
    <scope>NUCLEOTIDE SEQUENCE</scope>
    <source>
        <strain evidence="1">15FMM2</strain>
    </source>
</reference>
<keyword evidence="1" id="KW-0012">Acyltransferase</keyword>
<comment type="caution">
    <text evidence="1">The sequence shown here is derived from an EMBL/GenBank/DDBJ whole genome shotgun (WGS) entry which is preliminary data.</text>
</comment>
<sequence>MISIITRHHHELSAALEDDLGRYRYEVFIQQLGWQLDSTHAAPQREFDQFDQADTRHILALNAKRQVCGCARLLPTTQPYLLSEVFGFLCDQPSPRSSDTWEVSRFAARALEQGTLPMRVWWNSLHHAWSQGADRVVAVTTPALERYFLKNGVQLSRLGSPQRVNKDHVVALSFPAWQKNGRHALGAESAVLTSA</sequence>
<evidence type="ECO:0000313" key="1">
    <source>
        <dbReference type="EMBL" id="MFO2477961.1"/>
    </source>
</evidence>
<dbReference type="Proteomes" id="UP001637618">
    <property type="component" value="Unassembled WGS sequence"/>
</dbReference>
<dbReference type="EC" id="2.3.1.-" evidence="1"/>
<proteinExistence type="predicted"/>
<name>A0ACC7PEA4_9PSED</name>
<accession>A0ACC7PEA4</accession>